<comment type="caution">
    <text evidence="13">The sequence shown here is derived from an EMBL/GenBank/DDBJ whole genome shotgun (WGS) entry which is preliminary data.</text>
</comment>
<dbReference type="SMART" id="SM00382">
    <property type="entry name" value="AAA"/>
    <property type="match status" value="1"/>
</dbReference>
<dbReference type="PANTHER" id="PTHR43394">
    <property type="entry name" value="ATP-DEPENDENT PERMEASE MDL1, MITOCHONDRIAL"/>
    <property type="match status" value="1"/>
</dbReference>
<dbReference type="SUPFAM" id="SSF90123">
    <property type="entry name" value="ABC transporter transmembrane region"/>
    <property type="match status" value="1"/>
</dbReference>
<dbReference type="SUPFAM" id="SSF52540">
    <property type="entry name" value="P-loop containing nucleoside triphosphate hydrolases"/>
    <property type="match status" value="1"/>
</dbReference>
<keyword evidence="2 9" id="KW-0812">Transmembrane</keyword>
<dbReference type="RefSeq" id="WP_226371168.1">
    <property type="nucleotide sequence ID" value="NZ_JAGIKX010000014.1"/>
</dbReference>
<organism evidence="13 14">
    <name type="scientific">Virgibacillus alimentarius</name>
    <dbReference type="NCBI Taxonomy" id="698769"/>
    <lineage>
        <taxon>Bacteria</taxon>
        <taxon>Bacillati</taxon>
        <taxon>Bacillota</taxon>
        <taxon>Bacilli</taxon>
        <taxon>Bacillales</taxon>
        <taxon>Bacillaceae</taxon>
        <taxon>Virgibacillus</taxon>
    </lineage>
</organism>
<feature type="transmembrane region" description="Helical" evidence="9">
    <location>
        <begin position="196"/>
        <end position="217"/>
    </location>
</feature>
<keyword evidence="4" id="KW-0378">Hydrolase</keyword>
<dbReference type="InterPro" id="IPR017871">
    <property type="entry name" value="ABC_transporter-like_CS"/>
</dbReference>
<feature type="transmembrane region" description="Helical" evidence="9">
    <location>
        <begin position="413"/>
        <end position="434"/>
    </location>
</feature>
<dbReference type="EMBL" id="JAGIKX010000014">
    <property type="protein sequence ID" value="MBP2257803.1"/>
    <property type="molecule type" value="Genomic_DNA"/>
</dbReference>
<dbReference type="Proteomes" id="UP001519294">
    <property type="component" value="Unassembled WGS sequence"/>
</dbReference>
<feature type="domain" description="Peptidase C39" evidence="12">
    <location>
        <begin position="12"/>
        <end position="131"/>
    </location>
</feature>
<dbReference type="Pfam" id="PF00664">
    <property type="entry name" value="ABC_membrane"/>
    <property type="match status" value="1"/>
</dbReference>
<dbReference type="Pfam" id="PF00005">
    <property type="entry name" value="ABC_tran"/>
    <property type="match status" value="1"/>
</dbReference>
<reference evidence="13 14" key="1">
    <citation type="submission" date="2021-03" db="EMBL/GenBank/DDBJ databases">
        <title>Genomic Encyclopedia of Type Strains, Phase IV (KMG-IV): sequencing the most valuable type-strain genomes for metagenomic binning, comparative biology and taxonomic classification.</title>
        <authorList>
            <person name="Goeker M."/>
        </authorList>
    </citation>
    <scope>NUCLEOTIDE SEQUENCE [LARGE SCALE GENOMIC DNA]</scope>
    <source>
        <strain evidence="13 14">DSM 25790</strain>
    </source>
</reference>
<gene>
    <name evidence="13" type="ORF">J2Z81_001757</name>
</gene>
<sequence length="717" mass="81791">MFIDKKVPFVEQQEQSDCGLCCLAMVSRYYGKHLTLLDIQELYQNGRNGISLQALKEIAGNIGLDVKVYNAPSEKLFQCHLPAIIHWKGHHFVVLEKVSKKGYTIVDPSQGRITIEPEEFKEFFSGLIMCLKPSKLFSKKKEKNLWIPYLKLLSSKRKLVLYLLCFSILLQVLLLSTPILTNYTIDSIIIPGDFELINVLIAIMTILVVFQVLFTFLRARLVVVLRNHLDLEMMTKFMSHLLYLPYGFFQRRSFGDLMFRANSNIMIRQTLSNQALAGVLDSTLLVVFTFYLFYQSPFLTIMITAIGMLYFLMIFVATKRLHQITKEELSKRTKVQWHQSEMIYGILGVKMAGLEANMFQTWETYYLEQLEAIKKKDYYAANLETLIFAIRTTAPFLVLGVGTIQVLNNSMSLGSMVAFFTLTVTYFTMLGSLATSFSEFSKMKAYIERVVDILERPEEKNGERRIERLKGNITVENLSFSYNENPEEELFLENIKLDIEAGEKIAIVGKSGSGKTTVANLLIGLYEPIKGEVYFDDIPLSEIDKSTLRKKVGVVPQDIHFFNRSVMENITMYSPSAQLEDVKEAAKLAKIHDDISSLPMGYNTMISEFGTNFSGGQKQRIALARALINKPTILLLDEATSSLDTIVEKEIDEILSDLDCTRIVIAHRLSTVKNADKIFVLDNGKIVEIGTHNDLLRKQGYYYELIFNYDEKSMIAT</sequence>
<dbReference type="PROSITE" id="PS50929">
    <property type="entry name" value="ABC_TM1F"/>
    <property type="match status" value="1"/>
</dbReference>
<dbReference type="InterPro" id="IPR003593">
    <property type="entry name" value="AAA+_ATPase"/>
</dbReference>
<dbReference type="InterPro" id="IPR039421">
    <property type="entry name" value="Type_1_exporter"/>
</dbReference>
<keyword evidence="5" id="KW-0645">Protease</keyword>
<dbReference type="Gene3D" id="1.20.1560.10">
    <property type="entry name" value="ABC transporter type 1, transmembrane domain"/>
    <property type="match status" value="1"/>
</dbReference>
<feature type="domain" description="ABC transporter" evidence="10">
    <location>
        <begin position="473"/>
        <end position="708"/>
    </location>
</feature>
<name>A0ABS4S8I1_9BACI</name>
<dbReference type="InterPro" id="IPR005074">
    <property type="entry name" value="Peptidase_C39"/>
</dbReference>
<dbReference type="CDD" id="cd18555">
    <property type="entry name" value="ABC_6TM_T1SS_like"/>
    <property type="match status" value="1"/>
</dbReference>
<evidence type="ECO:0000256" key="7">
    <source>
        <dbReference type="ARBA" id="ARBA00022989"/>
    </source>
</evidence>
<proteinExistence type="predicted"/>
<dbReference type="InterPro" id="IPR003439">
    <property type="entry name" value="ABC_transporter-like_ATP-bd"/>
</dbReference>
<protein>
    <submittedName>
        <fullName evidence="13">ABC-type bacteriocin/lantibiotic exporter with double-glycine peptidase domain</fullName>
    </submittedName>
</protein>
<evidence type="ECO:0000313" key="13">
    <source>
        <dbReference type="EMBL" id="MBP2257803.1"/>
    </source>
</evidence>
<dbReference type="Gene3D" id="3.40.50.300">
    <property type="entry name" value="P-loop containing nucleotide triphosphate hydrolases"/>
    <property type="match status" value="1"/>
</dbReference>
<evidence type="ECO:0000256" key="2">
    <source>
        <dbReference type="ARBA" id="ARBA00022692"/>
    </source>
</evidence>
<dbReference type="PROSITE" id="PS50990">
    <property type="entry name" value="PEPTIDASE_C39"/>
    <property type="match status" value="1"/>
</dbReference>
<evidence type="ECO:0000256" key="1">
    <source>
        <dbReference type="ARBA" id="ARBA00004651"/>
    </source>
</evidence>
<evidence type="ECO:0000259" key="10">
    <source>
        <dbReference type="PROSITE" id="PS50893"/>
    </source>
</evidence>
<dbReference type="InterPro" id="IPR027417">
    <property type="entry name" value="P-loop_NTPase"/>
</dbReference>
<dbReference type="CDD" id="cd02425">
    <property type="entry name" value="Peptidase_C39F"/>
    <property type="match status" value="1"/>
</dbReference>
<comment type="subcellular location">
    <subcellularLocation>
        <location evidence="1">Cell membrane</location>
        <topology evidence="1">Multi-pass membrane protein</topology>
    </subcellularLocation>
</comment>
<keyword evidence="6" id="KW-0067">ATP-binding</keyword>
<dbReference type="InterPro" id="IPR011527">
    <property type="entry name" value="ABC1_TM_dom"/>
</dbReference>
<evidence type="ECO:0000256" key="8">
    <source>
        <dbReference type="ARBA" id="ARBA00023136"/>
    </source>
</evidence>
<dbReference type="PROSITE" id="PS50893">
    <property type="entry name" value="ABC_TRANSPORTER_2"/>
    <property type="match status" value="1"/>
</dbReference>
<feature type="domain" description="ABC transmembrane type-1" evidence="11">
    <location>
        <begin position="163"/>
        <end position="442"/>
    </location>
</feature>
<evidence type="ECO:0000256" key="6">
    <source>
        <dbReference type="ARBA" id="ARBA00022840"/>
    </source>
</evidence>
<keyword evidence="8 9" id="KW-0472">Membrane</keyword>
<keyword evidence="5" id="KW-0788">Thiol protease</keyword>
<feature type="transmembrane region" description="Helical" evidence="9">
    <location>
        <begin position="275"/>
        <end position="293"/>
    </location>
</feature>
<evidence type="ECO:0000256" key="9">
    <source>
        <dbReference type="SAM" id="Phobius"/>
    </source>
</evidence>
<keyword evidence="3" id="KW-0547">Nucleotide-binding</keyword>
<feature type="transmembrane region" description="Helical" evidence="9">
    <location>
        <begin position="385"/>
        <end position="407"/>
    </location>
</feature>
<evidence type="ECO:0000259" key="12">
    <source>
        <dbReference type="PROSITE" id="PS50990"/>
    </source>
</evidence>
<keyword evidence="7 9" id="KW-1133">Transmembrane helix</keyword>
<dbReference type="Pfam" id="PF03412">
    <property type="entry name" value="Peptidase_C39"/>
    <property type="match status" value="1"/>
</dbReference>
<feature type="transmembrane region" description="Helical" evidence="9">
    <location>
        <begin position="159"/>
        <end position="176"/>
    </location>
</feature>
<dbReference type="InterPro" id="IPR036640">
    <property type="entry name" value="ABC1_TM_sf"/>
</dbReference>
<feature type="transmembrane region" description="Helical" evidence="9">
    <location>
        <begin position="299"/>
        <end position="317"/>
    </location>
</feature>
<evidence type="ECO:0000313" key="14">
    <source>
        <dbReference type="Proteomes" id="UP001519294"/>
    </source>
</evidence>
<evidence type="ECO:0000259" key="11">
    <source>
        <dbReference type="PROSITE" id="PS50929"/>
    </source>
</evidence>
<dbReference type="InterPro" id="IPR033839">
    <property type="entry name" value="Lacticin_481_peptidase"/>
</dbReference>
<keyword evidence="14" id="KW-1185">Reference proteome</keyword>
<evidence type="ECO:0000256" key="4">
    <source>
        <dbReference type="ARBA" id="ARBA00022801"/>
    </source>
</evidence>
<accession>A0ABS4S8I1</accession>
<dbReference type="PANTHER" id="PTHR43394:SF1">
    <property type="entry name" value="ATP-BINDING CASSETTE SUB-FAMILY B MEMBER 10, MITOCHONDRIAL"/>
    <property type="match status" value="1"/>
</dbReference>
<evidence type="ECO:0000256" key="5">
    <source>
        <dbReference type="ARBA" id="ARBA00022807"/>
    </source>
</evidence>
<dbReference type="Gene3D" id="3.90.70.10">
    <property type="entry name" value="Cysteine proteinases"/>
    <property type="match status" value="1"/>
</dbReference>
<evidence type="ECO:0000256" key="3">
    <source>
        <dbReference type="ARBA" id="ARBA00022741"/>
    </source>
</evidence>
<dbReference type="PROSITE" id="PS00211">
    <property type="entry name" value="ABC_TRANSPORTER_1"/>
    <property type="match status" value="1"/>
</dbReference>